<dbReference type="Proteomes" id="UP000604046">
    <property type="component" value="Unassembled WGS sequence"/>
</dbReference>
<reference evidence="2" key="1">
    <citation type="submission" date="2021-02" db="EMBL/GenBank/DDBJ databases">
        <authorList>
            <person name="Dougan E. K."/>
            <person name="Rhodes N."/>
            <person name="Thang M."/>
            <person name="Chan C."/>
        </authorList>
    </citation>
    <scope>NUCLEOTIDE SEQUENCE</scope>
</reference>
<dbReference type="AlphaFoldDB" id="A0A812JT44"/>
<evidence type="ECO:0000313" key="3">
    <source>
        <dbReference type="Proteomes" id="UP000604046"/>
    </source>
</evidence>
<feature type="region of interest" description="Disordered" evidence="1">
    <location>
        <begin position="268"/>
        <end position="290"/>
    </location>
</feature>
<comment type="caution">
    <text evidence="2">The sequence shown here is derived from an EMBL/GenBank/DDBJ whole genome shotgun (WGS) entry which is preliminary data.</text>
</comment>
<evidence type="ECO:0000313" key="2">
    <source>
        <dbReference type="EMBL" id="CAE7212928.1"/>
    </source>
</evidence>
<protein>
    <submittedName>
        <fullName evidence="2">Uncharacterized protein</fullName>
    </submittedName>
</protein>
<proteinExistence type="predicted"/>
<dbReference type="EMBL" id="CAJNDS010000502">
    <property type="protein sequence ID" value="CAE7212928.1"/>
    <property type="molecule type" value="Genomic_DNA"/>
</dbReference>
<keyword evidence="3" id="KW-1185">Reference proteome</keyword>
<sequence length="290" mass="30984">MAFMQRRLPPLQGVFLNLGAKPNASHSTLRRCRSFSGYAPLEPGEVNYELGFKPCVGPVPQASGAVLGDQQGPESTPEDLPWPDTDDEEAVAWVLAQSDTVAPPVEDAVGIDSLLLAPLAPSPTTTKDETGDMPQSDMVEQLNLSGFANRGYTCVSFVNTSTVQVFQNACRGGMLNAPAGASQQVDIVHSHVQGVQMAKEKWFGGYLHPNQSPTASPQVSALMATEPADRTKSQPALPSTVDQVVKAQRAGTAALKKARAMMPAVDLQPTVPHVRPRRRLPKNPSRTVGQ</sequence>
<name>A0A812JT44_9DINO</name>
<gene>
    <name evidence="2" type="ORF">SNAT2548_LOCUS7260</name>
</gene>
<feature type="region of interest" description="Disordered" evidence="1">
    <location>
        <begin position="63"/>
        <end position="82"/>
    </location>
</feature>
<accession>A0A812JT44</accession>
<evidence type="ECO:0000256" key="1">
    <source>
        <dbReference type="SAM" id="MobiDB-lite"/>
    </source>
</evidence>
<organism evidence="2 3">
    <name type="scientific">Symbiodinium natans</name>
    <dbReference type="NCBI Taxonomy" id="878477"/>
    <lineage>
        <taxon>Eukaryota</taxon>
        <taxon>Sar</taxon>
        <taxon>Alveolata</taxon>
        <taxon>Dinophyceae</taxon>
        <taxon>Suessiales</taxon>
        <taxon>Symbiodiniaceae</taxon>
        <taxon>Symbiodinium</taxon>
    </lineage>
</organism>